<evidence type="ECO:0000313" key="2">
    <source>
        <dbReference type="EMBL" id="GMH77248.1"/>
    </source>
</evidence>
<dbReference type="AlphaFoldDB" id="A0A9W7EHR9"/>
<feature type="region of interest" description="Disordered" evidence="1">
    <location>
        <begin position="1"/>
        <end position="65"/>
    </location>
</feature>
<sequence length="588" mass="62960">MSHAAQRRAESNKTVAERAGARFSRPEPAQPVAIPSSSSHQASSTPFGQVRRDPTPNNGESWCGPFSVARQMIEKREEAKIKREAKLRKKENGEASDSDDNDDENVPANPLDALVNAQSAARLLQSNPSLSWTPKFKALLNTDKPTNQYLDRQRQSTLNPLSVKSLSSICVDFLVSNFDCIESLGGVDSRARNQISSSLVDVSRLDDAAVAILAGAQEIDGESGGGAGVTSLEIPDASNVTPVNLKKIIGVLFQPFSGVHAIVIGHAGLAFNKDAAKELQGRTEDPQSHVEVLSISGAFVLKDAEIAPILTQNKDELRSLTLNSCPLISDGVCSALNSLVSLSELSLSHCPFTLKQLKNIAWEKLGCLRSLDLSSTKLDDAVIEGFCGVSMSLSHLNLGTTKISDKALALLRSSFGGSLKSLSLDDCHNITKAGLLVFFTPSTNLGATVSLRRVSLGNLGDVVDDDLVKLIFETADIRSGGNGVVFADLKGSTLSDRSLEAMVEHAGTSLEHLDLSFCHSISDAGAGYLCSKAGRQFKILKLWGLQQLSDDFFDGHGRHAGGFQIEGAWMDGRRKGGQAKNKKQKVNK</sequence>
<evidence type="ECO:0000256" key="1">
    <source>
        <dbReference type="SAM" id="MobiDB-lite"/>
    </source>
</evidence>
<dbReference type="PANTHER" id="PTHR13318">
    <property type="entry name" value="PARTNER OF PAIRED, ISOFORM B-RELATED"/>
    <property type="match status" value="1"/>
</dbReference>
<dbReference type="InterPro" id="IPR001611">
    <property type="entry name" value="Leu-rich_rpt"/>
</dbReference>
<dbReference type="GO" id="GO:0031146">
    <property type="term" value="P:SCF-dependent proteasomal ubiquitin-dependent protein catabolic process"/>
    <property type="evidence" value="ECO:0007669"/>
    <property type="project" value="TreeGrafter"/>
</dbReference>
<dbReference type="Pfam" id="PF13516">
    <property type="entry name" value="LRR_6"/>
    <property type="match status" value="1"/>
</dbReference>
<organism evidence="2 3">
    <name type="scientific">Triparma laevis f. inornata</name>
    <dbReference type="NCBI Taxonomy" id="1714386"/>
    <lineage>
        <taxon>Eukaryota</taxon>
        <taxon>Sar</taxon>
        <taxon>Stramenopiles</taxon>
        <taxon>Ochrophyta</taxon>
        <taxon>Bolidophyceae</taxon>
        <taxon>Parmales</taxon>
        <taxon>Triparmaceae</taxon>
        <taxon>Triparma</taxon>
    </lineage>
</organism>
<dbReference type="EMBL" id="BLQM01000231">
    <property type="protein sequence ID" value="GMH77248.1"/>
    <property type="molecule type" value="Genomic_DNA"/>
</dbReference>
<accession>A0A9W7EHR9</accession>
<protein>
    <recommendedName>
        <fullName evidence="4">RNI-like protein</fullName>
    </recommendedName>
</protein>
<dbReference type="SMART" id="SM00367">
    <property type="entry name" value="LRR_CC"/>
    <property type="match status" value="3"/>
</dbReference>
<gene>
    <name evidence="2" type="ORF">TL16_g07345</name>
</gene>
<dbReference type="InterPro" id="IPR032675">
    <property type="entry name" value="LRR_dom_sf"/>
</dbReference>
<dbReference type="GO" id="GO:0019005">
    <property type="term" value="C:SCF ubiquitin ligase complex"/>
    <property type="evidence" value="ECO:0007669"/>
    <property type="project" value="TreeGrafter"/>
</dbReference>
<dbReference type="InterPro" id="IPR006553">
    <property type="entry name" value="Leu-rich_rpt_Cys-con_subtyp"/>
</dbReference>
<evidence type="ECO:0000313" key="3">
    <source>
        <dbReference type="Proteomes" id="UP001162640"/>
    </source>
</evidence>
<evidence type="ECO:0008006" key="4">
    <source>
        <dbReference type="Google" id="ProtNLM"/>
    </source>
</evidence>
<dbReference type="SUPFAM" id="SSF52047">
    <property type="entry name" value="RNI-like"/>
    <property type="match status" value="1"/>
</dbReference>
<proteinExistence type="predicted"/>
<reference evidence="3" key="1">
    <citation type="journal article" date="2023" name="Commun. Biol.">
        <title>Genome analysis of Parmales, the sister group of diatoms, reveals the evolutionary specialization of diatoms from phago-mixotrophs to photoautotrophs.</title>
        <authorList>
            <person name="Ban H."/>
            <person name="Sato S."/>
            <person name="Yoshikawa S."/>
            <person name="Yamada K."/>
            <person name="Nakamura Y."/>
            <person name="Ichinomiya M."/>
            <person name="Sato N."/>
            <person name="Blanc-Mathieu R."/>
            <person name="Endo H."/>
            <person name="Kuwata A."/>
            <person name="Ogata H."/>
        </authorList>
    </citation>
    <scope>NUCLEOTIDE SEQUENCE [LARGE SCALE GENOMIC DNA]</scope>
</reference>
<feature type="compositionally biased region" description="Basic and acidic residues" evidence="1">
    <location>
        <begin position="7"/>
        <end position="20"/>
    </location>
</feature>
<name>A0A9W7EHR9_9STRA</name>
<feature type="compositionally biased region" description="Acidic residues" evidence="1">
    <location>
        <begin position="94"/>
        <end position="105"/>
    </location>
</feature>
<feature type="region of interest" description="Disordered" evidence="1">
    <location>
        <begin position="84"/>
        <end position="109"/>
    </location>
</feature>
<dbReference type="Proteomes" id="UP001162640">
    <property type="component" value="Unassembled WGS sequence"/>
</dbReference>
<comment type="caution">
    <text evidence="2">The sequence shown here is derived from an EMBL/GenBank/DDBJ whole genome shotgun (WGS) entry which is preliminary data.</text>
</comment>
<dbReference type="Gene3D" id="3.80.10.10">
    <property type="entry name" value="Ribonuclease Inhibitor"/>
    <property type="match status" value="3"/>
</dbReference>